<evidence type="ECO:0000313" key="2">
    <source>
        <dbReference type="Proteomes" id="UP000235122"/>
    </source>
</evidence>
<dbReference type="Gene3D" id="3.40.50.720">
    <property type="entry name" value="NAD(P)-binding Rossmann-like Domain"/>
    <property type="match status" value="1"/>
</dbReference>
<dbReference type="GO" id="GO:0008641">
    <property type="term" value="F:ubiquitin-like modifier activating enzyme activity"/>
    <property type="evidence" value="ECO:0007669"/>
    <property type="project" value="InterPro"/>
</dbReference>
<comment type="caution">
    <text evidence="1">The sequence shown here is derived from an EMBL/GenBank/DDBJ whole genome shotgun (WGS) entry which is preliminary data.</text>
</comment>
<dbReference type="EMBL" id="PKKO01000004">
    <property type="protein sequence ID" value="PKY72155.1"/>
    <property type="molecule type" value="Genomic_DNA"/>
</dbReference>
<dbReference type="STRING" id="33007.HMPREF3198_00587"/>
<dbReference type="Proteomes" id="UP000235122">
    <property type="component" value="Unassembled WGS sequence"/>
</dbReference>
<dbReference type="RefSeq" id="WP_024331220.1">
    <property type="nucleotide sequence ID" value="NZ_JASOXK010000003.1"/>
</dbReference>
<accession>A0A2I1IM16</accession>
<organism evidence="1 2">
    <name type="scientific">Winkia neuii</name>
    <dbReference type="NCBI Taxonomy" id="33007"/>
    <lineage>
        <taxon>Bacteria</taxon>
        <taxon>Bacillati</taxon>
        <taxon>Actinomycetota</taxon>
        <taxon>Actinomycetes</taxon>
        <taxon>Actinomycetales</taxon>
        <taxon>Actinomycetaceae</taxon>
        <taxon>Winkia</taxon>
    </lineage>
</organism>
<sequence length="317" mass="34557">MKLKPGISVVPLPGNALQLGTAPPLACRIRGLTDAQRAYLFSLASTPTGTKRRRSLPEAEYNEIWQLLKEANLVWDSHARPDGPDQEWWARQTGSFKGVKDRAYLRTRVEGLPTLGAQICLLLSQAGFLRIDPRDPTAVTDKDIGLFYNSHDGGKPREQAVRQHLEGHSRSFRGPANLAIIVASPAVPADRVLGYMFDGIAHLIVTVLDSSIQVGPLVLPSVSACTNCVDIARQRTDPYWANLQCMLNKTAPHQAESILTQTVAAFVARQAADLARGHTPATVGATWTFSASSPLPTYDRWHLEPACGCCPNLPPNQ</sequence>
<protein>
    <submittedName>
        <fullName evidence="1">Uncharacterized protein</fullName>
    </submittedName>
</protein>
<keyword evidence="2" id="KW-1185">Reference proteome</keyword>
<dbReference type="GeneID" id="35867412"/>
<gene>
    <name evidence="1" type="ORF">CYJ19_08120</name>
</gene>
<dbReference type="InterPro" id="IPR035985">
    <property type="entry name" value="Ubiquitin-activating_enz"/>
</dbReference>
<dbReference type="AlphaFoldDB" id="A0A2I1IM16"/>
<dbReference type="SUPFAM" id="SSF69572">
    <property type="entry name" value="Activating enzymes of the ubiquitin-like proteins"/>
    <property type="match status" value="1"/>
</dbReference>
<name>A0A2I1IM16_9ACTO</name>
<proteinExistence type="predicted"/>
<reference evidence="1 2" key="1">
    <citation type="submission" date="2017-12" db="EMBL/GenBank/DDBJ databases">
        <title>Phylogenetic diversity of female urinary microbiome.</title>
        <authorList>
            <person name="Thomas-White K."/>
            <person name="Wolfe A.J."/>
        </authorList>
    </citation>
    <scope>NUCLEOTIDE SEQUENCE [LARGE SCALE GENOMIC DNA]</scope>
    <source>
        <strain evidence="1 2">UMB0402</strain>
    </source>
</reference>
<evidence type="ECO:0000313" key="1">
    <source>
        <dbReference type="EMBL" id="PKY72155.1"/>
    </source>
</evidence>